<reference evidence="1 2" key="1">
    <citation type="submission" date="2018-03" db="EMBL/GenBank/DDBJ databases">
        <title>Genomic Encyclopedia of Archaeal and Bacterial Type Strains, Phase II (KMG-II): from individual species to whole genera.</title>
        <authorList>
            <person name="Goeker M."/>
        </authorList>
    </citation>
    <scope>NUCLEOTIDE SEQUENCE [LARGE SCALE GENOMIC DNA]</scope>
    <source>
        <strain evidence="1 2">DSM 29318</strain>
    </source>
</reference>
<organism evidence="1 2">
    <name type="scientific">Hasllibacter halocynthiae</name>
    <dbReference type="NCBI Taxonomy" id="595589"/>
    <lineage>
        <taxon>Bacteria</taxon>
        <taxon>Pseudomonadati</taxon>
        <taxon>Pseudomonadota</taxon>
        <taxon>Alphaproteobacteria</taxon>
        <taxon>Rhodobacterales</taxon>
        <taxon>Roseobacteraceae</taxon>
        <taxon>Hasllibacter</taxon>
    </lineage>
</organism>
<accession>A0A2T0X843</accession>
<dbReference type="EMBL" id="PVTT01000001">
    <property type="protein sequence ID" value="PRY95120.1"/>
    <property type="molecule type" value="Genomic_DNA"/>
</dbReference>
<dbReference type="Proteomes" id="UP000238801">
    <property type="component" value="Unassembled WGS sequence"/>
</dbReference>
<dbReference type="AlphaFoldDB" id="A0A2T0X843"/>
<comment type="caution">
    <text evidence="1">The sequence shown here is derived from an EMBL/GenBank/DDBJ whole genome shotgun (WGS) entry which is preliminary data.</text>
</comment>
<proteinExistence type="predicted"/>
<gene>
    <name evidence="1" type="ORF">BCF33_0734</name>
</gene>
<keyword evidence="2" id="KW-1185">Reference proteome</keyword>
<protein>
    <submittedName>
        <fullName evidence="1">Uncharacterized protein</fullName>
    </submittedName>
</protein>
<dbReference type="RefSeq" id="WP_106159541.1">
    <property type="nucleotide sequence ID" value="NZ_PVTT01000001.1"/>
</dbReference>
<evidence type="ECO:0000313" key="2">
    <source>
        <dbReference type="Proteomes" id="UP000238801"/>
    </source>
</evidence>
<evidence type="ECO:0000313" key="1">
    <source>
        <dbReference type="EMBL" id="PRY95120.1"/>
    </source>
</evidence>
<sequence>MIRAILLAALAPGVAAAEMYECDILIRTGEVGKPVRPIDEGVLTVAVDGLRGTLAYPGGMRIEGAVTRERGYFYVEGADPAGARHDFVLFQAGAIFNVQIVGPAGRRGLGGECRRADQPRT</sequence>
<name>A0A2T0X843_9RHOB</name>